<evidence type="ECO:0000313" key="2">
    <source>
        <dbReference type="EMBL" id="GAA2149141.1"/>
    </source>
</evidence>
<dbReference type="Gene3D" id="1.20.120.450">
    <property type="entry name" value="dinb family like domain"/>
    <property type="match status" value="1"/>
</dbReference>
<name>A0ABP5LM52_9ACTN</name>
<dbReference type="Pfam" id="PF11716">
    <property type="entry name" value="MDMPI_N"/>
    <property type="match status" value="1"/>
</dbReference>
<proteinExistence type="predicted"/>
<dbReference type="EMBL" id="BAAANT010000025">
    <property type="protein sequence ID" value="GAA2149141.1"/>
    <property type="molecule type" value="Genomic_DNA"/>
</dbReference>
<comment type="caution">
    <text evidence="2">The sequence shown here is derived from an EMBL/GenBank/DDBJ whole genome shotgun (WGS) entry which is preliminary data.</text>
</comment>
<reference evidence="3" key="1">
    <citation type="journal article" date="2019" name="Int. J. Syst. Evol. Microbiol.">
        <title>The Global Catalogue of Microorganisms (GCM) 10K type strain sequencing project: providing services to taxonomists for standard genome sequencing and annotation.</title>
        <authorList>
            <consortium name="The Broad Institute Genomics Platform"/>
            <consortium name="The Broad Institute Genome Sequencing Center for Infectious Disease"/>
            <person name="Wu L."/>
            <person name="Ma J."/>
        </authorList>
    </citation>
    <scope>NUCLEOTIDE SEQUENCE [LARGE SCALE GENOMIC DNA]</scope>
    <source>
        <strain evidence="3">JCM 14560</strain>
    </source>
</reference>
<sequence length="209" mass="22511">MSCYHEPGAHRTVLSVYDEVVGELDRLVALVSVAGWGAPTPCADWSIRDLVNHATAQLLWVSPLVNGGTIASTGRRFDGDVLGVNPVGMWSMGRTNASGAFHTPDALDRQVRLSYGPRDGLGYCVELTTELTLHTWDLAKALGGSGRLSETIVRFAWEEFRTYQDLPATGQFAPALPVGPDSGPLTVLLARAGRDANWTPSSPRRDHGT</sequence>
<dbReference type="RefSeq" id="WP_344467327.1">
    <property type="nucleotide sequence ID" value="NZ_BAAANT010000025.1"/>
</dbReference>
<protein>
    <submittedName>
        <fullName evidence="2">TIGR03086 family metal-binding protein</fullName>
    </submittedName>
</protein>
<dbReference type="InterPro" id="IPR017520">
    <property type="entry name" value="CHP03086"/>
</dbReference>
<evidence type="ECO:0000313" key="3">
    <source>
        <dbReference type="Proteomes" id="UP001422759"/>
    </source>
</evidence>
<organism evidence="2 3">
    <name type="scientific">Kitasatospora kazusensis</name>
    <dbReference type="NCBI Taxonomy" id="407974"/>
    <lineage>
        <taxon>Bacteria</taxon>
        <taxon>Bacillati</taxon>
        <taxon>Actinomycetota</taxon>
        <taxon>Actinomycetes</taxon>
        <taxon>Kitasatosporales</taxon>
        <taxon>Streptomycetaceae</taxon>
        <taxon>Kitasatospora</taxon>
    </lineage>
</organism>
<feature type="domain" description="Mycothiol-dependent maleylpyruvate isomerase metal-binding" evidence="1">
    <location>
        <begin position="20"/>
        <end position="139"/>
    </location>
</feature>
<dbReference type="Proteomes" id="UP001422759">
    <property type="component" value="Unassembled WGS sequence"/>
</dbReference>
<dbReference type="SUPFAM" id="SSF109854">
    <property type="entry name" value="DinB/YfiT-like putative metalloenzymes"/>
    <property type="match status" value="1"/>
</dbReference>
<keyword evidence="3" id="KW-1185">Reference proteome</keyword>
<accession>A0ABP5LM52</accession>
<dbReference type="InterPro" id="IPR017517">
    <property type="entry name" value="Maleyloyr_isom"/>
</dbReference>
<dbReference type="InterPro" id="IPR024344">
    <property type="entry name" value="MDMPI_metal-binding"/>
</dbReference>
<dbReference type="NCBIfam" id="TIGR03083">
    <property type="entry name" value="maleylpyruvate isomerase family mycothiol-dependent enzyme"/>
    <property type="match status" value="1"/>
</dbReference>
<evidence type="ECO:0000259" key="1">
    <source>
        <dbReference type="Pfam" id="PF11716"/>
    </source>
</evidence>
<gene>
    <name evidence="2" type="ORF">GCM10009760_42010</name>
</gene>
<dbReference type="NCBIfam" id="TIGR03086">
    <property type="entry name" value="TIGR03086 family metal-binding protein"/>
    <property type="match status" value="1"/>
</dbReference>
<dbReference type="InterPro" id="IPR034660">
    <property type="entry name" value="DinB/YfiT-like"/>
</dbReference>